<evidence type="ECO:0000259" key="5">
    <source>
        <dbReference type="PROSITE" id="PS50887"/>
    </source>
</evidence>
<dbReference type="EC" id="2.7.7.65" evidence="2"/>
<dbReference type="PANTHER" id="PTHR45138">
    <property type="entry name" value="REGULATORY COMPONENTS OF SENSORY TRANSDUCTION SYSTEM"/>
    <property type="match status" value="1"/>
</dbReference>
<feature type="domain" description="GGDEF" evidence="5">
    <location>
        <begin position="303"/>
        <end position="432"/>
    </location>
</feature>
<comment type="catalytic activity">
    <reaction evidence="3">
        <text>2 GTP = 3',3'-c-di-GMP + 2 diphosphate</text>
        <dbReference type="Rhea" id="RHEA:24898"/>
        <dbReference type="ChEBI" id="CHEBI:33019"/>
        <dbReference type="ChEBI" id="CHEBI:37565"/>
        <dbReference type="ChEBI" id="CHEBI:58805"/>
        <dbReference type="EC" id="2.7.7.65"/>
    </reaction>
</comment>
<dbReference type="GO" id="GO:0052621">
    <property type="term" value="F:diguanylate cyclase activity"/>
    <property type="evidence" value="ECO:0007669"/>
    <property type="project" value="UniProtKB-EC"/>
</dbReference>
<sequence length="432" mass="49533">MALVSPSRIRTAAIVLTVAAMALHYVLPPKHIVIHPANDNAMTIYSDAQWGGESSVEWLDEERTRWLCSLKRSPAHPVCGLSVHWNDTQRKFINAYGFSNVKVKLRYKGPGNTLRLYMRNFDGQHGLKEDRDTHKFMYVNIPTNDFGDFSAPYTTEVALSEFQVADWWRDEYKVDRNNAKPQFDHITSFGVDFPFPQVMGEHTLELERVELIGVWIKAEALYLGIILAWLSVLFTETTWRMYRWRKVAKENLRQVKDLTNYAQQLQEKSEKYRELSHIDSLTEVYNRYGFMQTLKSLFGKGALNGCLLIIDIDHFKRVNDEFGHVTGDKVLREVASLFAKNIRKGDIFARWGGEEFVLLVTSYNLEQAKSLAQKLRLLVQNHDFNSDAAVAITVSIGLTSFSKIDSLNSAFIRADEALYSAKTQGRNQVVAY</sequence>
<dbReference type="InterPro" id="IPR000160">
    <property type="entry name" value="GGDEF_dom"/>
</dbReference>
<dbReference type="RefSeq" id="WP_236984970.1">
    <property type="nucleotide sequence ID" value="NZ_AP023086.1"/>
</dbReference>
<dbReference type="Pfam" id="PF00990">
    <property type="entry name" value="GGDEF"/>
    <property type="match status" value="1"/>
</dbReference>
<feature type="coiled-coil region" evidence="4">
    <location>
        <begin position="248"/>
        <end position="275"/>
    </location>
</feature>
<dbReference type="CDD" id="cd01949">
    <property type="entry name" value="GGDEF"/>
    <property type="match status" value="1"/>
</dbReference>
<dbReference type="InterPro" id="IPR050469">
    <property type="entry name" value="Diguanylate_Cyclase"/>
</dbReference>
<dbReference type="PANTHER" id="PTHR45138:SF9">
    <property type="entry name" value="DIGUANYLATE CYCLASE DGCM-RELATED"/>
    <property type="match status" value="1"/>
</dbReference>
<dbReference type="Gene3D" id="3.30.70.270">
    <property type="match status" value="1"/>
</dbReference>
<evidence type="ECO:0000256" key="1">
    <source>
        <dbReference type="ARBA" id="ARBA00001946"/>
    </source>
</evidence>
<dbReference type="InterPro" id="IPR029787">
    <property type="entry name" value="Nucleotide_cyclase"/>
</dbReference>
<dbReference type="FunFam" id="3.30.70.270:FF:000001">
    <property type="entry name" value="Diguanylate cyclase domain protein"/>
    <property type="match status" value="1"/>
</dbReference>
<dbReference type="KEGG" id="marq:MARGE09_P3911"/>
<keyword evidence="7" id="KW-1185">Reference proteome</keyword>
<name>A0AAN2BM27_9GAMM</name>
<dbReference type="PROSITE" id="PS50887">
    <property type="entry name" value="GGDEF"/>
    <property type="match status" value="1"/>
</dbReference>
<evidence type="ECO:0000313" key="6">
    <source>
        <dbReference type="EMBL" id="BCD99709.1"/>
    </source>
</evidence>
<protein>
    <recommendedName>
        <fullName evidence="2">diguanylate cyclase</fullName>
        <ecNumber evidence="2">2.7.7.65</ecNumber>
    </recommendedName>
</protein>
<organism evidence="6 7">
    <name type="scientific">Marinagarivorans cellulosilyticus</name>
    <dbReference type="NCBI Taxonomy" id="2721545"/>
    <lineage>
        <taxon>Bacteria</taxon>
        <taxon>Pseudomonadati</taxon>
        <taxon>Pseudomonadota</taxon>
        <taxon>Gammaproteobacteria</taxon>
        <taxon>Cellvibrionales</taxon>
        <taxon>Cellvibrionaceae</taxon>
        <taxon>Marinagarivorans</taxon>
    </lineage>
</organism>
<accession>A0AAN2BM27</accession>
<evidence type="ECO:0000256" key="3">
    <source>
        <dbReference type="ARBA" id="ARBA00034247"/>
    </source>
</evidence>
<keyword evidence="4" id="KW-0175">Coiled coil</keyword>
<reference evidence="6 7" key="1">
    <citation type="journal article" date="2022" name="IScience">
        <title>An ultrasensitive nanofiber-based assay for enzymatic hydrolysis and deep-sea microbial degradation of cellulose.</title>
        <authorList>
            <person name="Tsudome M."/>
            <person name="Tachioka M."/>
            <person name="Miyazaki M."/>
            <person name="Uchimura K."/>
            <person name="Tsuda M."/>
            <person name="Takaki Y."/>
            <person name="Deguchi S."/>
        </authorList>
    </citation>
    <scope>NUCLEOTIDE SEQUENCE [LARGE SCALE GENOMIC DNA]</scope>
    <source>
        <strain evidence="6 7">GE09</strain>
    </source>
</reference>
<dbReference type="InterPro" id="IPR043128">
    <property type="entry name" value="Rev_trsase/Diguanyl_cyclase"/>
</dbReference>
<dbReference type="EMBL" id="AP023086">
    <property type="protein sequence ID" value="BCD99709.1"/>
    <property type="molecule type" value="Genomic_DNA"/>
</dbReference>
<evidence type="ECO:0000313" key="7">
    <source>
        <dbReference type="Proteomes" id="UP001320119"/>
    </source>
</evidence>
<evidence type="ECO:0000256" key="2">
    <source>
        <dbReference type="ARBA" id="ARBA00012528"/>
    </source>
</evidence>
<dbReference type="NCBIfam" id="TIGR00254">
    <property type="entry name" value="GGDEF"/>
    <property type="match status" value="1"/>
</dbReference>
<dbReference type="SUPFAM" id="SSF55073">
    <property type="entry name" value="Nucleotide cyclase"/>
    <property type="match status" value="1"/>
</dbReference>
<comment type="cofactor">
    <cofactor evidence="1">
        <name>Mg(2+)</name>
        <dbReference type="ChEBI" id="CHEBI:18420"/>
    </cofactor>
</comment>
<evidence type="ECO:0000256" key="4">
    <source>
        <dbReference type="SAM" id="Coils"/>
    </source>
</evidence>
<dbReference type="AlphaFoldDB" id="A0AAN2BM27"/>
<dbReference type="SMART" id="SM00267">
    <property type="entry name" value="GGDEF"/>
    <property type="match status" value="1"/>
</dbReference>
<proteinExistence type="predicted"/>
<dbReference type="Proteomes" id="UP001320119">
    <property type="component" value="Chromosome"/>
</dbReference>
<gene>
    <name evidence="6" type="ORF">MARGE09_P3911</name>
</gene>